<organism evidence="2 3">
    <name type="scientific">Sphaerisporangium aureirubrum</name>
    <dbReference type="NCBI Taxonomy" id="1544736"/>
    <lineage>
        <taxon>Bacteria</taxon>
        <taxon>Bacillati</taxon>
        <taxon>Actinomycetota</taxon>
        <taxon>Actinomycetes</taxon>
        <taxon>Streptosporangiales</taxon>
        <taxon>Streptosporangiaceae</taxon>
        <taxon>Sphaerisporangium</taxon>
    </lineage>
</organism>
<reference evidence="3" key="1">
    <citation type="journal article" date="2019" name="Int. J. Syst. Evol. Microbiol.">
        <title>The Global Catalogue of Microorganisms (GCM) 10K type strain sequencing project: providing services to taxonomists for standard genome sequencing and annotation.</title>
        <authorList>
            <consortium name="The Broad Institute Genomics Platform"/>
            <consortium name="The Broad Institute Genome Sequencing Center for Infectious Disease"/>
            <person name="Wu L."/>
            <person name="Ma J."/>
        </authorList>
    </citation>
    <scope>NUCLEOTIDE SEQUENCE [LARGE SCALE GENOMIC DNA]</scope>
    <source>
        <strain evidence="3">JCM 30346</strain>
    </source>
</reference>
<dbReference type="Proteomes" id="UP001596137">
    <property type="component" value="Unassembled WGS sequence"/>
</dbReference>
<name>A0ABW1NZ19_9ACTN</name>
<accession>A0ABW1NZ19</accession>
<keyword evidence="3" id="KW-1185">Reference proteome</keyword>
<protein>
    <submittedName>
        <fullName evidence="2">Uncharacterized protein</fullName>
    </submittedName>
</protein>
<gene>
    <name evidence="2" type="ORF">ACFP1K_41000</name>
</gene>
<dbReference type="EMBL" id="JBHSRF010000179">
    <property type="protein sequence ID" value="MFC6087597.1"/>
    <property type="molecule type" value="Genomic_DNA"/>
</dbReference>
<proteinExistence type="predicted"/>
<evidence type="ECO:0000313" key="2">
    <source>
        <dbReference type="EMBL" id="MFC6087597.1"/>
    </source>
</evidence>
<dbReference type="RefSeq" id="WP_380764002.1">
    <property type="nucleotide sequence ID" value="NZ_JBHSRF010000179.1"/>
</dbReference>
<feature type="non-terminal residue" evidence="2">
    <location>
        <position position="95"/>
    </location>
</feature>
<feature type="region of interest" description="Disordered" evidence="1">
    <location>
        <begin position="49"/>
        <end position="71"/>
    </location>
</feature>
<comment type="caution">
    <text evidence="2">The sequence shown here is derived from an EMBL/GenBank/DDBJ whole genome shotgun (WGS) entry which is preliminary data.</text>
</comment>
<evidence type="ECO:0000256" key="1">
    <source>
        <dbReference type="SAM" id="MobiDB-lite"/>
    </source>
</evidence>
<sequence>MAELVRARAAVTAEIVLSGDPRVLPSRYGSPRRDRVVVDADIVWIEAHPGEGEARAPGRSSAPRDEPRGGGVRVRVPVVVFGDGSGWVGLGPGER</sequence>
<evidence type="ECO:0000313" key="3">
    <source>
        <dbReference type="Proteomes" id="UP001596137"/>
    </source>
</evidence>
<feature type="compositionally biased region" description="Basic and acidic residues" evidence="1">
    <location>
        <begin position="49"/>
        <end position="68"/>
    </location>
</feature>